<sequence length="519" mass="53844">MLVIALNSRSRISQGISKETNGRALGVAGQVENLSRHSPRWPGLCVLPSGERIGQDGRVSTHATHPELLKALEEIVSDAHLYIGDSQVAPFVTDWTRRFGGPCLGVVRPGSVDEISQVLLACAAAGVPVLPQGGNTGLVGGSVPAAGGGQPPVIISMLRLTELGEVDKLSGQVTVGAGATLGEVQRHAVRAGWRYGVDLAARDSATIGGTVATNAGGIHVIAHGMTRAQVVGIEAVLADGSVITHLSGMLKDNTGYDLAALLCGSEGTLGVITAVRVRLRRPLGRTTVSLIGVGSYSEALELMSRAGVASDSNAPGSRLLAAEVIDEPSMDLVCAVADLPWPLEQRWPIVVLLEVVDGGDGSGLPLDESADAVVAFDAADQLRLWAYRERQAEAYGTTGVVHKLDVSVPLPELAACADELVALINTLPDVETSGIFGHLADGNMHVEIVGPEADDLRADLAVLECVARYGGSISAEHGVGRAKAADLHLCRSAAEIAAMRAIKRALDPQGLMNPGVLFD</sequence>
<proteinExistence type="inferred from homology"/>
<evidence type="ECO:0000259" key="6">
    <source>
        <dbReference type="PROSITE" id="PS51387"/>
    </source>
</evidence>
<dbReference type="InterPro" id="IPR004113">
    <property type="entry name" value="FAD-bd_oxidored_4_C"/>
</dbReference>
<dbReference type="Gene3D" id="3.30.70.2740">
    <property type="match status" value="1"/>
</dbReference>
<evidence type="ECO:0000256" key="2">
    <source>
        <dbReference type="ARBA" id="ARBA00008000"/>
    </source>
</evidence>
<dbReference type="InterPro" id="IPR016167">
    <property type="entry name" value="FAD-bd_PCMH_sub1"/>
</dbReference>
<dbReference type="PANTHER" id="PTHR43716">
    <property type="entry name" value="D-2-HYDROXYGLUTARATE DEHYDROGENASE, MITOCHONDRIAL"/>
    <property type="match status" value="1"/>
</dbReference>
<evidence type="ECO:0000256" key="1">
    <source>
        <dbReference type="ARBA" id="ARBA00001974"/>
    </source>
</evidence>
<dbReference type="SUPFAM" id="SSF56176">
    <property type="entry name" value="FAD-binding/transporter-associated domain-like"/>
    <property type="match status" value="1"/>
</dbReference>
<accession>A0A6J7AKK8</accession>
<dbReference type="Gene3D" id="3.30.43.10">
    <property type="entry name" value="Uridine Diphospho-n-acetylenolpyruvylglucosamine Reductase, domain 2"/>
    <property type="match status" value="1"/>
</dbReference>
<dbReference type="InterPro" id="IPR051264">
    <property type="entry name" value="FAD-oxidored/transferase_4"/>
</dbReference>
<protein>
    <submittedName>
        <fullName evidence="7">Unannotated protein</fullName>
    </submittedName>
</protein>
<dbReference type="Gene3D" id="1.10.45.10">
    <property type="entry name" value="Vanillyl-alcohol Oxidase, Chain A, domain 4"/>
    <property type="match status" value="1"/>
</dbReference>
<dbReference type="PROSITE" id="PS51387">
    <property type="entry name" value="FAD_PCMH"/>
    <property type="match status" value="1"/>
</dbReference>
<organism evidence="7">
    <name type="scientific">freshwater metagenome</name>
    <dbReference type="NCBI Taxonomy" id="449393"/>
    <lineage>
        <taxon>unclassified sequences</taxon>
        <taxon>metagenomes</taxon>
        <taxon>ecological metagenomes</taxon>
    </lineage>
</organism>
<name>A0A6J7AKK8_9ZZZZ</name>
<dbReference type="InterPro" id="IPR016164">
    <property type="entry name" value="FAD-linked_Oxase-like_C"/>
</dbReference>
<dbReference type="Pfam" id="PF02913">
    <property type="entry name" value="FAD-oxidase_C"/>
    <property type="match status" value="1"/>
</dbReference>
<dbReference type="InterPro" id="IPR016166">
    <property type="entry name" value="FAD-bd_PCMH"/>
</dbReference>
<evidence type="ECO:0000256" key="4">
    <source>
        <dbReference type="ARBA" id="ARBA00022827"/>
    </source>
</evidence>
<dbReference type="FunFam" id="1.10.45.10:FF:000001">
    <property type="entry name" value="D-lactate dehydrogenase mitochondrial"/>
    <property type="match status" value="1"/>
</dbReference>
<keyword evidence="5" id="KW-0560">Oxidoreductase</keyword>
<dbReference type="EMBL" id="CAFABK010000064">
    <property type="protein sequence ID" value="CAB4833536.1"/>
    <property type="molecule type" value="Genomic_DNA"/>
</dbReference>
<keyword evidence="4" id="KW-0274">FAD</keyword>
<evidence type="ECO:0000313" key="7">
    <source>
        <dbReference type="EMBL" id="CAB4833536.1"/>
    </source>
</evidence>
<comment type="cofactor">
    <cofactor evidence="1">
        <name>FAD</name>
        <dbReference type="ChEBI" id="CHEBI:57692"/>
    </cofactor>
</comment>
<dbReference type="InterPro" id="IPR006094">
    <property type="entry name" value="Oxid_FAD_bind_N"/>
</dbReference>
<reference evidence="7" key="1">
    <citation type="submission" date="2020-05" db="EMBL/GenBank/DDBJ databases">
        <authorList>
            <person name="Chiriac C."/>
            <person name="Salcher M."/>
            <person name="Ghai R."/>
            <person name="Kavagutti S V."/>
        </authorList>
    </citation>
    <scope>NUCLEOTIDE SEQUENCE</scope>
</reference>
<dbReference type="GO" id="GO:0016491">
    <property type="term" value="F:oxidoreductase activity"/>
    <property type="evidence" value="ECO:0007669"/>
    <property type="project" value="UniProtKB-KW"/>
</dbReference>
<evidence type="ECO:0000256" key="3">
    <source>
        <dbReference type="ARBA" id="ARBA00022630"/>
    </source>
</evidence>
<gene>
    <name evidence="7" type="ORF">UFOPK3204_01268</name>
</gene>
<dbReference type="PANTHER" id="PTHR43716:SF1">
    <property type="entry name" value="D-2-HYDROXYGLUTARATE DEHYDROGENASE, MITOCHONDRIAL"/>
    <property type="match status" value="1"/>
</dbReference>
<dbReference type="GO" id="GO:0022904">
    <property type="term" value="P:respiratory electron transport chain"/>
    <property type="evidence" value="ECO:0007669"/>
    <property type="project" value="TreeGrafter"/>
</dbReference>
<keyword evidence="3" id="KW-0285">Flavoprotein</keyword>
<dbReference type="Pfam" id="PF01565">
    <property type="entry name" value="FAD_binding_4"/>
    <property type="match status" value="1"/>
</dbReference>
<feature type="domain" description="FAD-binding PCMH-type" evidence="6">
    <location>
        <begin position="99"/>
        <end position="282"/>
    </location>
</feature>
<evidence type="ECO:0000256" key="5">
    <source>
        <dbReference type="ARBA" id="ARBA00023002"/>
    </source>
</evidence>
<dbReference type="Gene3D" id="3.30.70.2190">
    <property type="match status" value="1"/>
</dbReference>
<dbReference type="InterPro" id="IPR036318">
    <property type="entry name" value="FAD-bd_PCMH-like_sf"/>
</dbReference>
<dbReference type="AlphaFoldDB" id="A0A6J7AKK8"/>
<comment type="similarity">
    <text evidence="2">Belongs to the FAD-binding oxidoreductase/transferase type 4 family.</text>
</comment>
<dbReference type="Gene3D" id="3.30.465.10">
    <property type="match status" value="1"/>
</dbReference>
<dbReference type="SUPFAM" id="SSF55103">
    <property type="entry name" value="FAD-linked oxidases, C-terminal domain"/>
    <property type="match status" value="1"/>
</dbReference>
<dbReference type="InterPro" id="IPR016171">
    <property type="entry name" value="Vanillyl_alc_oxidase_C-sub2"/>
</dbReference>
<dbReference type="GO" id="GO:0071949">
    <property type="term" value="F:FAD binding"/>
    <property type="evidence" value="ECO:0007669"/>
    <property type="project" value="InterPro"/>
</dbReference>
<dbReference type="InterPro" id="IPR016169">
    <property type="entry name" value="FAD-bd_PCMH_sub2"/>
</dbReference>